<accession>A0AAP0Q1Q8</accession>
<dbReference type="Proteomes" id="UP001420932">
    <property type="component" value="Unassembled WGS sequence"/>
</dbReference>
<dbReference type="EMBL" id="JBBNAF010000002">
    <property type="protein sequence ID" value="KAK9162669.1"/>
    <property type="molecule type" value="Genomic_DNA"/>
</dbReference>
<proteinExistence type="predicted"/>
<evidence type="ECO:0000313" key="1">
    <source>
        <dbReference type="EMBL" id="KAK9162669.1"/>
    </source>
</evidence>
<name>A0AAP0Q1Q8_9MAGN</name>
<evidence type="ECO:0000313" key="2">
    <source>
        <dbReference type="Proteomes" id="UP001420932"/>
    </source>
</evidence>
<keyword evidence="2" id="KW-1185">Reference proteome</keyword>
<reference evidence="1 2" key="1">
    <citation type="submission" date="2024-01" db="EMBL/GenBank/DDBJ databases">
        <title>Genome assemblies of Stephania.</title>
        <authorList>
            <person name="Yang L."/>
        </authorList>
    </citation>
    <scope>NUCLEOTIDE SEQUENCE [LARGE SCALE GENOMIC DNA]</scope>
    <source>
        <strain evidence="1">YNDBR</strain>
        <tissue evidence="1">Leaf</tissue>
    </source>
</reference>
<comment type="caution">
    <text evidence="1">The sequence shown here is derived from an EMBL/GenBank/DDBJ whole genome shotgun (WGS) entry which is preliminary data.</text>
</comment>
<sequence length="169" mass="18350">MPHSASRSFLTTSRLTDTHRRMACLCPPLTHSASRLSLTATPPQRLTATPPHHQSSISRITVISHQSPPLRLTRLTAARPRSRASVKPVSHSVALCLSLSRLSSLLASCSWSLDPSRLCLSLSPSLDSHLSQLRGHSATTLRPPPITLLSSRLSIFGLRLCPLISLLSM</sequence>
<organism evidence="1 2">
    <name type="scientific">Stephania yunnanensis</name>
    <dbReference type="NCBI Taxonomy" id="152371"/>
    <lineage>
        <taxon>Eukaryota</taxon>
        <taxon>Viridiplantae</taxon>
        <taxon>Streptophyta</taxon>
        <taxon>Embryophyta</taxon>
        <taxon>Tracheophyta</taxon>
        <taxon>Spermatophyta</taxon>
        <taxon>Magnoliopsida</taxon>
        <taxon>Ranunculales</taxon>
        <taxon>Menispermaceae</taxon>
        <taxon>Menispermoideae</taxon>
        <taxon>Cissampelideae</taxon>
        <taxon>Stephania</taxon>
    </lineage>
</organism>
<dbReference type="AlphaFoldDB" id="A0AAP0Q1Q8"/>
<protein>
    <submittedName>
        <fullName evidence="1">Uncharacterized protein</fullName>
    </submittedName>
</protein>
<gene>
    <name evidence="1" type="ORF">Syun_003571</name>
</gene>